<evidence type="ECO:0000313" key="1">
    <source>
        <dbReference type="Proteomes" id="UP000189701"/>
    </source>
</evidence>
<reference evidence="2" key="2">
    <citation type="submission" date="2025-08" db="UniProtKB">
        <authorList>
            <consortium name="RefSeq"/>
        </authorList>
    </citation>
    <scope>IDENTIFICATION</scope>
    <source>
        <tissue evidence="2">Leaf</tissue>
    </source>
</reference>
<name>A0A1U7YRN4_NICSY</name>
<dbReference type="AlphaFoldDB" id="A0A1U7YRN4"/>
<protein>
    <submittedName>
        <fullName evidence="2">Uncharacterized protein LOC104249818</fullName>
    </submittedName>
</protein>
<sequence>MGIGVSEAENIISATKLLNGFNLARVMTRGEIMLPTNAEGVMKTTLFEEVDSDDSLHEMKVVPSTYHQLLKFPTPEKIKQIRGDQLVAREMNAILVSNSKGKEYAAKQLHELAPGLLPSQA</sequence>
<organism evidence="1 2">
    <name type="scientific">Nicotiana sylvestris</name>
    <name type="common">Wood tobacco</name>
    <name type="synonym">South American tobacco</name>
    <dbReference type="NCBI Taxonomy" id="4096"/>
    <lineage>
        <taxon>Eukaryota</taxon>
        <taxon>Viridiplantae</taxon>
        <taxon>Streptophyta</taxon>
        <taxon>Embryophyta</taxon>
        <taxon>Tracheophyta</taxon>
        <taxon>Spermatophyta</taxon>
        <taxon>Magnoliopsida</taxon>
        <taxon>eudicotyledons</taxon>
        <taxon>Gunneridae</taxon>
        <taxon>Pentapetalae</taxon>
        <taxon>asterids</taxon>
        <taxon>lamiids</taxon>
        <taxon>Solanales</taxon>
        <taxon>Solanaceae</taxon>
        <taxon>Nicotianoideae</taxon>
        <taxon>Nicotianeae</taxon>
        <taxon>Nicotiana</taxon>
    </lineage>
</organism>
<proteinExistence type="predicted"/>
<dbReference type="PANTHER" id="PTHR33240:SF8">
    <property type="entry name" value="OS03G0439900 PROTEIN"/>
    <property type="match status" value="1"/>
</dbReference>
<keyword evidence="1" id="KW-1185">Reference proteome</keyword>
<dbReference type="PANTHER" id="PTHR33240">
    <property type="entry name" value="OS08G0508500 PROTEIN"/>
    <property type="match status" value="1"/>
</dbReference>
<accession>A0A1U7YRN4</accession>
<dbReference type="RefSeq" id="XP_009804616.1">
    <property type="nucleotide sequence ID" value="XM_009806314.1"/>
</dbReference>
<evidence type="ECO:0000313" key="2">
    <source>
        <dbReference type="RefSeq" id="XP_009804616.1"/>
    </source>
</evidence>
<gene>
    <name evidence="2" type="primary">LOC104249818</name>
</gene>
<reference evidence="1" key="1">
    <citation type="journal article" date="2013" name="Genome Biol.">
        <title>Reference genomes and transcriptomes of Nicotiana sylvestris and Nicotiana tomentosiformis.</title>
        <authorList>
            <person name="Sierro N."/>
            <person name="Battey J.N."/>
            <person name="Ouadi S."/>
            <person name="Bovet L."/>
            <person name="Goepfert S."/>
            <person name="Bakaher N."/>
            <person name="Peitsch M.C."/>
            <person name="Ivanov N.V."/>
        </authorList>
    </citation>
    <scope>NUCLEOTIDE SEQUENCE [LARGE SCALE GENOMIC DNA]</scope>
</reference>
<dbReference type="Proteomes" id="UP000189701">
    <property type="component" value="Unplaced"/>
</dbReference>